<evidence type="ECO:0000256" key="10">
    <source>
        <dbReference type="ARBA" id="ARBA00023455"/>
    </source>
</evidence>
<keyword evidence="5 12" id="KW-0812">Transmembrane</keyword>
<feature type="domain" description="ABC transporter" evidence="13">
    <location>
        <begin position="382"/>
        <end position="616"/>
    </location>
</feature>
<dbReference type="GO" id="GO:0005886">
    <property type="term" value="C:plasma membrane"/>
    <property type="evidence" value="ECO:0007669"/>
    <property type="project" value="UniProtKB-SubCell"/>
</dbReference>
<accession>A0A542EHK7</accession>
<feature type="transmembrane region" description="Helical" evidence="12">
    <location>
        <begin position="204"/>
        <end position="222"/>
    </location>
</feature>
<evidence type="ECO:0000256" key="3">
    <source>
        <dbReference type="ARBA" id="ARBA00022475"/>
    </source>
</evidence>
<keyword evidence="4" id="KW-0997">Cell inner membrane</keyword>
<dbReference type="Pfam" id="PF00005">
    <property type="entry name" value="ABC_tran"/>
    <property type="match status" value="1"/>
</dbReference>
<dbReference type="FunFam" id="3.40.50.300:FF:000221">
    <property type="entry name" value="Multidrug ABC transporter ATP-binding protein"/>
    <property type="match status" value="1"/>
</dbReference>
<keyword evidence="2" id="KW-0813">Transport</keyword>
<dbReference type="InterPro" id="IPR003439">
    <property type="entry name" value="ABC_transporter-like_ATP-bd"/>
</dbReference>
<feature type="transmembrane region" description="Helical" evidence="12">
    <location>
        <begin position="175"/>
        <end position="198"/>
    </location>
</feature>
<feature type="transmembrane region" description="Helical" evidence="12">
    <location>
        <begin position="65"/>
        <end position="89"/>
    </location>
</feature>
<dbReference type="EMBL" id="VFMO01000001">
    <property type="protein sequence ID" value="TQJ14813.1"/>
    <property type="molecule type" value="Genomic_DNA"/>
</dbReference>
<dbReference type="InterPro" id="IPR011527">
    <property type="entry name" value="ABC1_TM_dom"/>
</dbReference>
<evidence type="ECO:0000256" key="2">
    <source>
        <dbReference type="ARBA" id="ARBA00022448"/>
    </source>
</evidence>
<dbReference type="InterPro" id="IPR027417">
    <property type="entry name" value="P-loop_NTPase"/>
</dbReference>
<feature type="region of interest" description="Disordered" evidence="11">
    <location>
        <begin position="623"/>
        <end position="661"/>
    </location>
</feature>
<dbReference type="PANTHER" id="PTHR43394:SF1">
    <property type="entry name" value="ATP-BINDING CASSETTE SUB-FAMILY B MEMBER 10, MITOCHONDRIAL"/>
    <property type="match status" value="1"/>
</dbReference>
<comment type="caution">
    <text evidence="15">The sequence shown here is derived from an EMBL/GenBank/DDBJ whole genome shotgun (WGS) entry which is preliminary data.</text>
</comment>
<dbReference type="GO" id="GO:0015421">
    <property type="term" value="F:ABC-type oligopeptide transporter activity"/>
    <property type="evidence" value="ECO:0007669"/>
    <property type="project" value="TreeGrafter"/>
</dbReference>
<dbReference type="SUPFAM" id="SSF90123">
    <property type="entry name" value="ABC transporter transmembrane region"/>
    <property type="match status" value="1"/>
</dbReference>
<dbReference type="InterPro" id="IPR003593">
    <property type="entry name" value="AAA+_ATPase"/>
</dbReference>
<feature type="transmembrane region" description="Helical" evidence="12">
    <location>
        <begin position="316"/>
        <end position="342"/>
    </location>
</feature>
<dbReference type="OrthoDB" id="9806127at2"/>
<dbReference type="Gene3D" id="3.40.50.300">
    <property type="entry name" value="P-loop containing nucleotide triphosphate hydrolases"/>
    <property type="match status" value="1"/>
</dbReference>
<keyword evidence="7 15" id="KW-0067">ATP-binding</keyword>
<dbReference type="PROSITE" id="PS00211">
    <property type="entry name" value="ABC_TRANSPORTER_1"/>
    <property type="match status" value="1"/>
</dbReference>
<dbReference type="SUPFAM" id="SSF52540">
    <property type="entry name" value="P-loop containing nucleoside triphosphate hydrolases"/>
    <property type="match status" value="1"/>
</dbReference>
<evidence type="ECO:0000313" key="16">
    <source>
        <dbReference type="Proteomes" id="UP000320806"/>
    </source>
</evidence>
<dbReference type="PANTHER" id="PTHR43394">
    <property type="entry name" value="ATP-DEPENDENT PERMEASE MDL1, MITOCHONDRIAL"/>
    <property type="match status" value="1"/>
</dbReference>
<dbReference type="GO" id="GO:0005524">
    <property type="term" value="F:ATP binding"/>
    <property type="evidence" value="ECO:0007669"/>
    <property type="project" value="UniProtKB-KW"/>
</dbReference>
<evidence type="ECO:0000256" key="1">
    <source>
        <dbReference type="ARBA" id="ARBA00004429"/>
    </source>
</evidence>
<evidence type="ECO:0000256" key="11">
    <source>
        <dbReference type="SAM" id="MobiDB-lite"/>
    </source>
</evidence>
<dbReference type="PROSITE" id="PS50893">
    <property type="entry name" value="ABC_TRANSPORTER_2"/>
    <property type="match status" value="1"/>
</dbReference>
<dbReference type="Pfam" id="PF00664">
    <property type="entry name" value="ABC_membrane"/>
    <property type="match status" value="1"/>
</dbReference>
<evidence type="ECO:0000313" key="15">
    <source>
        <dbReference type="EMBL" id="TQJ14813.1"/>
    </source>
</evidence>
<dbReference type="InterPro" id="IPR017871">
    <property type="entry name" value="ABC_transporter-like_CS"/>
</dbReference>
<dbReference type="PROSITE" id="PS50929">
    <property type="entry name" value="ABC_TM1F"/>
    <property type="match status" value="1"/>
</dbReference>
<dbReference type="Proteomes" id="UP000320806">
    <property type="component" value="Unassembled WGS sequence"/>
</dbReference>
<protein>
    <submittedName>
        <fullName evidence="15">ATP-binding cassette subfamily B protein</fullName>
    </submittedName>
</protein>
<evidence type="ECO:0000256" key="8">
    <source>
        <dbReference type="ARBA" id="ARBA00022989"/>
    </source>
</evidence>
<keyword evidence="9 12" id="KW-0472">Membrane</keyword>
<evidence type="ECO:0000256" key="4">
    <source>
        <dbReference type="ARBA" id="ARBA00022519"/>
    </source>
</evidence>
<evidence type="ECO:0000256" key="6">
    <source>
        <dbReference type="ARBA" id="ARBA00022741"/>
    </source>
</evidence>
<comment type="similarity">
    <text evidence="10">Belongs to the ABC transporter superfamily. Siderophore-Fe(3+) uptake transporter (SIUT) (TC 3.A.1.21) family.</text>
</comment>
<gene>
    <name evidence="15" type="ORF">FB459_2321</name>
</gene>
<keyword evidence="8 12" id="KW-1133">Transmembrane helix</keyword>
<dbReference type="AlphaFoldDB" id="A0A542EHK7"/>
<feature type="region of interest" description="Disordered" evidence="11">
    <location>
        <begin position="18"/>
        <end position="40"/>
    </location>
</feature>
<evidence type="ECO:0000259" key="13">
    <source>
        <dbReference type="PROSITE" id="PS50893"/>
    </source>
</evidence>
<keyword evidence="6" id="KW-0547">Nucleotide-binding</keyword>
<dbReference type="SMART" id="SM00382">
    <property type="entry name" value="AAA"/>
    <property type="match status" value="1"/>
</dbReference>
<feature type="domain" description="ABC transmembrane type-1" evidence="14">
    <location>
        <begin position="65"/>
        <end position="347"/>
    </location>
</feature>
<keyword evidence="16" id="KW-1185">Reference proteome</keyword>
<dbReference type="GO" id="GO:0016887">
    <property type="term" value="F:ATP hydrolysis activity"/>
    <property type="evidence" value="ECO:0007669"/>
    <property type="project" value="InterPro"/>
</dbReference>
<evidence type="ECO:0000256" key="7">
    <source>
        <dbReference type="ARBA" id="ARBA00022840"/>
    </source>
</evidence>
<evidence type="ECO:0000259" key="14">
    <source>
        <dbReference type="PROSITE" id="PS50929"/>
    </source>
</evidence>
<organism evidence="15 16">
    <name type="scientific">Yimella lutea</name>
    <dbReference type="NCBI Taxonomy" id="587872"/>
    <lineage>
        <taxon>Bacteria</taxon>
        <taxon>Bacillati</taxon>
        <taxon>Actinomycetota</taxon>
        <taxon>Actinomycetes</taxon>
        <taxon>Micrococcales</taxon>
        <taxon>Dermacoccaceae</taxon>
        <taxon>Yimella</taxon>
    </lineage>
</organism>
<sequence length="661" mass="72345">MILEGARQLLAVEARRTTGRSTESVTDAGELLSEPSISPPGRPGLRGNALVRLLPYLRPYRTRMIVMFIVALASIGSTIAIPLMTRAVIDGPVAHNDERGLWILGGSALLLGVAEAALWMIRRWLVQTASTGVENDIRQQLHARLQVLPMSFHGSWQSGQLLSRVMNDLGMMRRFIGFGSVLLILNVIQVVVVTAILLGMYWPLGLVVLISIGPVVGANLHYERQFSKASRAAQDQTGNVATQVEEAALGLRVVKSFGREQYVFDRFDTQATELREIQLRKVKIMSRFWTLLEVIPTATLVIVLAMGAHAVGNGDITLGTLVAFITFMLNLVWPIAALGFLLSMLSMLQETVTAADRVAEIFDTPRTVESGTSDTRITGGRLELRDAGFRFPDSDEWVLRHLNLVVEPGETVALVGATGSGKSVFTGLIPRLRDVTEGAVLIDGVDVRELPLPVLRKVVATAFEDPTLFSMSVRENLTLGNPDATPQQIDAAIQVAQAEFVRDLPFGLDTRIGEQGMSLSGGQRQRLSLARAVLADPRILVLDDTLSALDVHTEALVEEALRHVLADATGIVVAHRASTVLLADKVALLDHGTITHVGSHTELLATVPQYRYLLAADDELDPDLEHDEPWQTDERREARDEVVLVGRSRDVESDDDREGRR</sequence>
<feature type="transmembrane region" description="Helical" evidence="12">
    <location>
        <begin position="101"/>
        <end position="121"/>
    </location>
</feature>
<dbReference type="InterPro" id="IPR036640">
    <property type="entry name" value="ABC1_TM_sf"/>
</dbReference>
<evidence type="ECO:0000256" key="9">
    <source>
        <dbReference type="ARBA" id="ARBA00023136"/>
    </source>
</evidence>
<name>A0A542EHK7_9MICO</name>
<feature type="transmembrane region" description="Helical" evidence="12">
    <location>
        <begin position="288"/>
        <end position="310"/>
    </location>
</feature>
<evidence type="ECO:0000256" key="12">
    <source>
        <dbReference type="SAM" id="Phobius"/>
    </source>
</evidence>
<dbReference type="CDD" id="cd18543">
    <property type="entry name" value="ABC_6TM_Rv0194_D1_like"/>
    <property type="match status" value="1"/>
</dbReference>
<dbReference type="Gene3D" id="1.20.1560.10">
    <property type="entry name" value="ABC transporter type 1, transmembrane domain"/>
    <property type="match status" value="1"/>
</dbReference>
<keyword evidence="3" id="KW-1003">Cell membrane</keyword>
<evidence type="ECO:0000256" key="5">
    <source>
        <dbReference type="ARBA" id="ARBA00022692"/>
    </source>
</evidence>
<proteinExistence type="inferred from homology"/>
<feature type="compositionally biased region" description="Basic and acidic residues" evidence="11">
    <location>
        <begin position="627"/>
        <end position="661"/>
    </location>
</feature>
<dbReference type="InterPro" id="IPR039421">
    <property type="entry name" value="Type_1_exporter"/>
</dbReference>
<comment type="subcellular location">
    <subcellularLocation>
        <location evidence="1">Cell inner membrane</location>
        <topology evidence="1">Multi-pass membrane protein</topology>
    </subcellularLocation>
</comment>
<reference evidence="15 16" key="1">
    <citation type="submission" date="2019-06" db="EMBL/GenBank/DDBJ databases">
        <title>Sequencing the genomes of 1000 actinobacteria strains.</title>
        <authorList>
            <person name="Klenk H.-P."/>
        </authorList>
    </citation>
    <scope>NUCLEOTIDE SEQUENCE [LARGE SCALE GENOMIC DNA]</scope>
    <source>
        <strain evidence="15 16">DSM 19828</strain>
    </source>
</reference>